<feature type="compositionally biased region" description="Polar residues" evidence="1">
    <location>
        <begin position="749"/>
        <end position="763"/>
    </location>
</feature>
<feature type="compositionally biased region" description="Polar residues" evidence="1">
    <location>
        <begin position="40"/>
        <end position="80"/>
    </location>
</feature>
<protein>
    <submittedName>
        <fullName evidence="4">2349_t:CDS:1</fullName>
    </submittedName>
</protein>
<feature type="compositionally biased region" description="Low complexity" evidence="1">
    <location>
        <begin position="10"/>
        <end position="20"/>
    </location>
</feature>
<feature type="compositionally biased region" description="Pro residues" evidence="1">
    <location>
        <begin position="234"/>
        <end position="245"/>
    </location>
</feature>
<dbReference type="OrthoDB" id="2115177at2759"/>
<feature type="compositionally biased region" description="Low complexity" evidence="1">
    <location>
        <begin position="168"/>
        <end position="181"/>
    </location>
</feature>
<feature type="compositionally biased region" description="Low complexity" evidence="1">
    <location>
        <begin position="298"/>
        <end position="315"/>
    </location>
</feature>
<feature type="compositionally biased region" description="Low complexity" evidence="1">
    <location>
        <begin position="777"/>
        <end position="818"/>
    </location>
</feature>
<evidence type="ECO:0000313" key="4">
    <source>
        <dbReference type="EMBL" id="CAG8596169.1"/>
    </source>
</evidence>
<feature type="compositionally biased region" description="Polar residues" evidence="1">
    <location>
        <begin position="1410"/>
        <end position="1422"/>
    </location>
</feature>
<feature type="domain" description="TRP C-terminal" evidence="3">
    <location>
        <begin position="988"/>
        <end position="1386"/>
    </location>
</feature>
<feature type="compositionally biased region" description="Basic and acidic residues" evidence="1">
    <location>
        <begin position="1427"/>
        <end position="1436"/>
    </location>
</feature>
<keyword evidence="5" id="KW-1185">Reference proteome</keyword>
<feature type="compositionally biased region" description="Low complexity" evidence="1">
    <location>
        <begin position="272"/>
        <end position="289"/>
    </location>
</feature>
<feature type="transmembrane region" description="Helical" evidence="2">
    <location>
        <begin position="1314"/>
        <end position="1338"/>
    </location>
</feature>
<feature type="compositionally biased region" description="Pro residues" evidence="1">
    <location>
        <begin position="334"/>
        <end position="347"/>
    </location>
</feature>
<dbReference type="InterPro" id="IPR040241">
    <property type="entry name" value="TRP_Flc/Pkd2-like"/>
</dbReference>
<feature type="region of interest" description="Disordered" evidence="1">
    <location>
        <begin position="1"/>
        <end position="457"/>
    </location>
</feature>
<keyword evidence="2" id="KW-0812">Transmembrane</keyword>
<dbReference type="InterPro" id="IPR010308">
    <property type="entry name" value="TRP_C"/>
</dbReference>
<feature type="compositionally biased region" description="Low complexity" evidence="1">
    <location>
        <begin position="324"/>
        <end position="333"/>
    </location>
</feature>
<feature type="compositionally biased region" description="Polar residues" evidence="1">
    <location>
        <begin position="827"/>
        <end position="882"/>
    </location>
</feature>
<feature type="compositionally biased region" description="Polar residues" evidence="1">
    <location>
        <begin position="390"/>
        <end position="407"/>
    </location>
</feature>
<organism evidence="4 5">
    <name type="scientific">Ambispora gerdemannii</name>
    <dbReference type="NCBI Taxonomy" id="144530"/>
    <lineage>
        <taxon>Eukaryota</taxon>
        <taxon>Fungi</taxon>
        <taxon>Fungi incertae sedis</taxon>
        <taxon>Mucoromycota</taxon>
        <taxon>Glomeromycotina</taxon>
        <taxon>Glomeromycetes</taxon>
        <taxon>Archaeosporales</taxon>
        <taxon>Ambisporaceae</taxon>
        <taxon>Ambispora</taxon>
    </lineage>
</organism>
<evidence type="ECO:0000256" key="1">
    <source>
        <dbReference type="SAM" id="MobiDB-lite"/>
    </source>
</evidence>
<feature type="compositionally biased region" description="Polar residues" evidence="1">
    <location>
        <begin position="149"/>
        <end position="164"/>
    </location>
</feature>
<feature type="transmembrane region" description="Helical" evidence="2">
    <location>
        <begin position="1165"/>
        <end position="1184"/>
    </location>
</feature>
<dbReference type="GO" id="GO:0055085">
    <property type="term" value="P:transmembrane transport"/>
    <property type="evidence" value="ECO:0007669"/>
    <property type="project" value="TreeGrafter"/>
</dbReference>
<comment type="caution">
    <text evidence="4">The sequence shown here is derived from an EMBL/GenBank/DDBJ whole genome shotgun (WGS) entry which is preliminary data.</text>
</comment>
<proteinExistence type="predicted"/>
<feature type="compositionally biased region" description="Low complexity" evidence="1">
    <location>
        <begin position="224"/>
        <end position="233"/>
    </location>
</feature>
<dbReference type="Pfam" id="PF06011">
    <property type="entry name" value="TRP"/>
    <property type="match status" value="1"/>
</dbReference>
<evidence type="ECO:0000256" key="2">
    <source>
        <dbReference type="SAM" id="Phobius"/>
    </source>
</evidence>
<feature type="region of interest" description="Disordered" evidence="1">
    <location>
        <begin position="738"/>
        <end position="984"/>
    </location>
</feature>
<feature type="transmembrane region" description="Helical" evidence="2">
    <location>
        <begin position="1257"/>
        <end position="1276"/>
    </location>
</feature>
<dbReference type="Proteomes" id="UP000789831">
    <property type="component" value="Unassembled WGS sequence"/>
</dbReference>
<name>A0A9N9CA56_9GLOM</name>
<dbReference type="GO" id="GO:0016020">
    <property type="term" value="C:membrane"/>
    <property type="evidence" value="ECO:0007669"/>
    <property type="project" value="TreeGrafter"/>
</dbReference>
<keyword evidence="2" id="KW-0472">Membrane</keyword>
<feature type="compositionally biased region" description="Polar residues" evidence="1">
    <location>
        <begin position="92"/>
        <end position="129"/>
    </location>
</feature>
<feature type="compositionally biased region" description="Low complexity" evidence="1">
    <location>
        <begin position="414"/>
        <end position="439"/>
    </location>
</feature>
<evidence type="ECO:0000313" key="5">
    <source>
        <dbReference type="Proteomes" id="UP000789831"/>
    </source>
</evidence>
<feature type="compositionally biased region" description="Low complexity" evidence="1">
    <location>
        <begin position="893"/>
        <end position="905"/>
    </location>
</feature>
<sequence>MVAPPHRVTSSNGETSSISSQKQAATTLIYGDGPIKVTAVSDNPSQQDTNVQQSPVQTSAAVGAPTSQNQEQTPIETPAQTLDAAGAPIKQTPEQTPIETQINRDTNVQQSPVQTSEKTLVESSSQTIDTPIERLPIDTPNATPPPQTYPQRESSPTQQESRLPTRNPETSQSASVSESSPQSPPTRTSPPSRYTDTPQSESSSQSSQPPITRTLPPPRYTDTPQSEPSSQSSQPPPTRSLPPPRYTDQPQSESSSQPPPTRTSPPLRYTDPPQSEPSLQSSQPPSTRSLPPPRYTDPPQSEPSLQSSQPPSTRSLPPPRYTDPPQSESSLQSSPPPPTRLLPPPRYTPQSSQPPLTRPLPPLTDTSQPESSSKSSQPPLLPPTDTPQPESSQPPLTRPFQQPTNNPESPPTRQQPSISLTTPQTTPSQTLIQPTPSSSNSQISTNNPPFTAAKPISDNQSITQLTETLETISKFATSLIPIKAPTTVLTSVIATSIPTLLTSLTTNSKGEVSTISSTSFIPTLTTVELSLTLSPPEVEEPTTIPVPDKPPSALYSTESGFKQIVTSGYGNCGQVQFNDFRVWYSKDQNRIAFNATGKSLLSLQQGQVRLFVYFDPSHKIFTALPACKFAPGNDDSCQIGGIESPEFLLNGTIPTGFDDALPEILFNVPGTGSYAMLTIAPNTDQNDNIDTSDPTTYLGCVSAPVGNPKTYSSDAVAGLTIGTGIARPQYAIEASFLAKPGQQSSQSSTHSGNNNDNESQISSYHDGGNHNYHTGKGHYNSGNNSHSGSNINGQNDENVGNAEYHNDNSNNNYNHPGNQDPFADSHSIYNSSSGGNYDTSGTNNSFNMHNDNNYNQQRPMICSQGQSMSNPFADPTSTTDSSLRVALSNDPTSVSNGSGVSSANNPTGSQFGHLSQLDGQSGTDSVEGGSATSANNTVRPNLGQLDGNTNTAINVNSNGPGGVGGPNESVNTASMKPHPSQATPTQTPSIYDFINCAQFIVTTGLLALPNLPIGYRQFASNFGWSSGAGTGINIQVFSNAANKIRSEICSFASNCSSSLFDFNDNGTCGVEQAWALNSELSPPENLFAAKLTDGNITTFTNPAGISSYANTLHVPASNLFFIVMITFLIAVGVAIVLSILAGVVARCLKKYWKKYLLLKKAGENYHLLAFGGVLRVLIAMYYPLTLFCIYELSIHNDCWLLLLLAALILIIFSLVVIIYCGYKIFVTMDKDPDALWENTTYQIVYGALYTQYLDDRVWFFVPTMVYNFFRAVIVGGGQNSGVGQLTGLSLLEFAYMFGIYSYKPFERPMANRLTIGLGTVRIIVLALLIPFVGGHVVISPSTRIYLAIVLIVLQSLTIIFTAGLILVNVGGAVWKLVSNKFFKKEDGDNGEKLNGIRNEYRNDTVDMEKATSSMSGNNSSNIRARRPTTERYRTSI</sequence>
<reference evidence="4" key="1">
    <citation type="submission" date="2021-06" db="EMBL/GenBank/DDBJ databases">
        <authorList>
            <person name="Kallberg Y."/>
            <person name="Tangrot J."/>
            <person name="Rosling A."/>
        </authorList>
    </citation>
    <scope>NUCLEOTIDE SEQUENCE</scope>
    <source>
        <strain evidence="4">MT106</strain>
    </source>
</reference>
<accession>A0A9N9CA56</accession>
<feature type="compositionally biased region" description="Low complexity" evidence="1">
    <location>
        <begin position="247"/>
        <end position="256"/>
    </location>
</feature>
<feature type="transmembrane region" description="Helical" evidence="2">
    <location>
        <begin position="1119"/>
        <end position="1144"/>
    </location>
</feature>
<keyword evidence="2" id="KW-1133">Transmembrane helix</keyword>
<dbReference type="PANTHER" id="PTHR31145:SF6">
    <property type="entry name" value="INTEGRAL MEMBRANE PROTEIN (AFU_ORTHOLOGUE AFUA_7G01610)"/>
    <property type="match status" value="1"/>
</dbReference>
<dbReference type="EMBL" id="CAJVPL010002015">
    <property type="protein sequence ID" value="CAG8596169.1"/>
    <property type="molecule type" value="Genomic_DNA"/>
</dbReference>
<gene>
    <name evidence="4" type="ORF">AGERDE_LOCUS8860</name>
</gene>
<dbReference type="PANTHER" id="PTHR31145">
    <property type="entry name" value="INTEGRAL MEMBRANE PROTEIN (AFU_ORTHOLOGUE AFUA_7G01610)"/>
    <property type="match status" value="1"/>
</dbReference>
<feature type="transmembrane region" description="Helical" evidence="2">
    <location>
        <begin position="1344"/>
        <end position="1374"/>
    </location>
</feature>
<feature type="compositionally biased region" description="Polar residues" evidence="1">
    <location>
        <begin position="440"/>
        <end position="449"/>
    </location>
</feature>
<feature type="transmembrane region" description="Helical" evidence="2">
    <location>
        <begin position="1282"/>
        <end position="1302"/>
    </location>
</feature>
<evidence type="ECO:0000259" key="3">
    <source>
        <dbReference type="Pfam" id="PF06011"/>
    </source>
</evidence>
<feature type="compositionally biased region" description="Polar residues" evidence="1">
    <location>
        <begin position="906"/>
        <end position="939"/>
    </location>
</feature>
<feature type="compositionally biased region" description="Low complexity" evidence="1">
    <location>
        <begin position="363"/>
        <end position="378"/>
    </location>
</feature>
<feature type="transmembrane region" description="Helical" evidence="2">
    <location>
        <begin position="1199"/>
        <end position="1222"/>
    </location>
</feature>
<feature type="compositionally biased region" description="Low complexity" evidence="1">
    <location>
        <begin position="189"/>
        <end position="210"/>
    </location>
</feature>
<feature type="region of interest" description="Disordered" evidence="1">
    <location>
        <begin position="1410"/>
        <end position="1436"/>
    </location>
</feature>